<dbReference type="AlphaFoldDB" id="A0A9Q4EJ62"/>
<evidence type="ECO:0000259" key="1">
    <source>
        <dbReference type="Pfam" id="PF05225"/>
    </source>
</evidence>
<dbReference type="InterPro" id="IPR007889">
    <property type="entry name" value="HTH_Psq"/>
</dbReference>
<reference evidence="2" key="1">
    <citation type="submission" date="2022-02" db="EMBL/GenBank/DDBJ databases">
        <title>Crop Bioprotection Bacillus Genome Sequencing.</title>
        <authorList>
            <person name="Dunlap C."/>
        </authorList>
    </citation>
    <scope>NUCLEOTIDE SEQUENCE</scope>
    <source>
        <strain evidence="2">EC49O2N-C10</strain>
    </source>
</reference>
<dbReference type="Gene3D" id="3.10.450.50">
    <property type="match status" value="1"/>
</dbReference>
<dbReference type="CDD" id="cd00043">
    <property type="entry name" value="CYCLIN_SF"/>
    <property type="match status" value="1"/>
</dbReference>
<dbReference type="SUPFAM" id="SSF47954">
    <property type="entry name" value="Cyclin-like"/>
    <property type="match status" value="1"/>
</dbReference>
<dbReference type="Gene3D" id="1.10.472.10">
    <property type="entry name" value="Cyclin-like"/>
    <property type="match status" value="1"/>
</dbReference>
<dbReference type="InterPro" id="IPR036915">
    <property type="entry name" value="Cyclin-like_sf"/>
</dbReference>
<gene>
    <name evidence="2" type="ORF">MOF03_11480</name>
</gene>
<evidence type="ECO:0000313" key="2">
    <source>
        <dbReference type="EMBL" id="MCY9185264.1"/>
    </source>
</evidence>
<comment type="caution">
    <text evidence="2">The sequence shown here is derived from an EMBL/GenBank/DDBJ whole genome shotgun (WGS) entry which is preliminary data.</text>
</comment>
<name>A0A9Q4EJ62_9BACI</name>
<feature type="domain" description="HTH psq-type" evidence="1">
    <location>
        <begin position="297"/>
        <end position="345"/>
    </location>
</feature>
<sequence>MGKVKRNAPCPCGSGKKYKKCCGNKVVDFPTELAAKEAKQIQEDLVEYAFTVHRESISGFINQHDFLSTMDRQTKDISVFNLGIWGIFFHPLAGDKTIFEEYLQKKGDSITRPKTREIVEFWKSMTPALLLLKDMKEAVIHFEDVITKKQFDVEMDVTSQDLPPVGSLILGYPIHEAEKAEFFMQFTIFPVKRTEELISKVKTYADAAVKNGKTPEDFMKQEFNNVLFALLAEKDEQPQQAEPVQESSVEWANDMEKETAAAIEKGMSGDEYPNELIPAVIDIWKSFCEKKSPVIRKPEAFAAAVEYYVNAISLNGATVSQAKLAKKYGVSASTISSRYKEIESTLQDEADRFAQSLTS</sequence>
<dbReference type="SUPFAM" id="SSF103642">
    <property type="entry name" value="Sec-C motif"/>
    <property type="match status" value="1"/>
</dbReference>
<dbReference type="Pfam" id="PF02810">
    <property type="entry name" value="SEC-C"/>
    <property type="match status" value="1"/>
</dbReference>
<protein>
    <submittedName>
        <fullName evidence="2">SEC-C domain-containing protein</fullName>
    </submittedName>
</protein>
<evidence type="ECO:0000313" key="3">
    <source>
        <dbReference type="Proteomes" id="UP001073053"/>
    </source>
</evidence>
<dbReference type="InterPro" id="IPR004027">
    <property type="entry name" value="SEC_C_motif"/>
</dbReference>
<accession>A0A9Q4EJ62</accession>
<organism evidence="2 3">
    <name type="scientific">Bacillus halotolerans</name>
    <dbReference type="NCBI Taxonomy" id="260554"/>
    <lineage>
        <taxon>Bacteria</taxon>
        <taxon>Bacillati</taxon>
        <taxon>Bacillota</taxon>
        <taxon>Bacilli</taxon>
        <taxon>Bacillales</taxon>
        <taxon>Bacillaceae</taxon>
        <taxon>Bacillus</taxon>
    </lineage>
</organism>
<dbReference type="Proteomes" id="UP001073053">
    <property type="component" value="Unassembled WGS sequence"/>
</dbReference>
<proteinExistence type="predicted"/>
<dbReference type="RefSeq" id="WP_268497077.1">
    <property type="nucleotide sequence ID" value="NZ_JALAVZ010000004.1"/>
</dbReference>
<dbReference type="Pfam" id="PF05225">
    <property type="entry name" value="HTH_psq"/>
    <property type="match status" value="1"/>
</dbReference>
<dbReference type="GO" id="GO:0003677">
    <property type="term" value="F:DNA binding"/>
    <property type="evidence" value="ECO:0007669"/>
    <property type="project" value="InterPro"/>
</dbReference>
<dbReference type="EMBL" id="JALAWA010000006">
    <property type="protein sequence ID" value="MCY9185264.1"/>
    <property type="molecule type" value="Genomic_DNA"/>
</dbReference>